<comment type="caution">
    <text evidence="1">The sequence shown here is derived from an EMBL/GenBank/DDBJ whole genome shotgun (WGS) entry which is preliminary data.</text>
</comment>
<name>A0ACC2SU73_9FUNG</name>
<organism evidence="1 2">
    <name type="scientific">Entomophthora muscae</name>
    <dbReference type="NCBI Taxonomy" id="34485"/>
    <lineage>
        <taxon>Eukaryota</taxon>
        <taxon>Fungi</taxon>
        <taxon>Fungi incertae sedis</taxon>
        <taxon>Zoopagomycota</taxon>
        <taxon>Entomophthoromycotina</taxon>
        <taxon>Entomophthoromycetes</taxon>
        <taxon>Entomophthorales</taxon>
        <taxon>Entomophthoraceae</taxon>
        <taxon>Entomophthora</taxon>
    </lineage>
</organism>
<gene>
    <name evidence="1" type="ORF">DSO57_1014554</name>
</gene>
<accession>A0ACC2SU73</accession>
<sequence length="120" mass="13019">MRNEYGYVPKGSNVGVAWCAAVRATAYSMVALLGPKGVELYQMILGSHNSRTFLSFLQLVQEHLSHTSPGFTNVIVLDNVGLRGNCGRVDSLKLDSLVLDTLSSTRELSAAYVNLLVFLA</sequence>
<proteinExistence type="predicted"/>
<dbReference type="Proteomes" id="UP001165960">
    <property type="component" value="Unassembled WGS sequence"/>
</dbReference>
<evidence type="ECO:0000313" key="1">
    <source>
        <dbReference type="EMBL" id="KAJ9065934.1"/>
    </source>
</evidence>
<protein>
    <submittedName>
        <fullName evidence="1">Uncharacterized protein</fullName>
    </submittedName>
</protein>
<keyword evidence="2" id="KW-1185">Reference proteome</keyword>
<reference evidence="1" key="1">
    <citation type="submission" date="2022-04" db="EMBL/GenBank/DDBJ databases">
        <title>Genome of the entomopathogenic fungus Entomophthora muscae.</title>
        <authorList>
            <person name="Elya C."/>
            <person name="Lovett B.R."/>
            <person name="Lee E."/>
            <person name="Macias A.M."/>
            <person name="Hajek A.E."/>
            <person name="De Bivort B.L."/>
            <person name="Kasson M.T."/>
            <person name="De Fine Licht H.H."/>
            <person name="Stajich J.E."/>
        </authorList>
    </citation>
    <scope>NUCLEOTIDE SEQUENCE</scope>
    <source>
        <strain evidence="1">Berkeley</strain>
    </source>
</reference>
<dbReference type="EMBL" id="QTSX02004316">
    <property type="protein sequence ID" value="KAJ9065934.1"/>
    <property type="molecule type" value="Genomic_DNA"/>
</dbReference>
<evidence type="ECO:0000313" key="2">
    <source>
        <dbReference type="Proteomes" id="UP001165960"/>
    </source>
</evidence>